<sequence>MWTGGDEQVTRFVCQQWCIDFQTLQLLRGTGRSRTYELIGRWRDGFGVLRSVSISPDNIERDVTVVWPWPTVAAERLGHPVSGWNPTGTNISHKLAVSRVRAALCGLDETLWVPERELLRQSAIAAGQRPGGLMVVDRGGLLSRPAAGLARAHVHDGHYLYRGKWLAVEVELTLKRPSRKRLAATVFNAYQRAAAIDAGLLYVYGTEVIGRALERAVEDLIAVGRLPERPDIRLRPLNDVIAHRSIELPTTRAERTA</sequence>
<proteinExistence type="predicted"/>
<dbReference type="EMBL" id="LWGR01000007">
    <property type="protein sequence ID" value="KZM73295.1"/>
    <property type="molecule type" value="Genomic_DNA"/>
</dbReference>
<dbReference type="STRING" id="455432.AWN90_32040"/>
<evidence type="ECO:0000313" key="2">
    <source>
        <dbReference type="Proteomes" id="UP000076512"/>
    </source>
</evidence>
<accession>A0A164MEV1</accession>
<comment type="caution">
    <text evidence="1">The sequence shown here is derived from an EMBL/GenBank/DDBJ whole genome shotgun (WGS) entry which is preliminary data.</text>
</comment>
<dbReference type="AlphaFoldDB" id="A0A164MEV1"/>
<name>A0A164MEV1_9NOCA</name>
<keyword evidence="2" id="KW-1185">Reference proteome</keyword>
<evidence type="ECO:0000313" key="1">
    <source>
        <dbReference type="EMBL" id="KZM73295.1"/>
    </source>
</evidence>
<dbReference type="Proteomes" id="UP000076512">
    <property type="component" value="Unassembled WGS sequence"/>
</dbReference>
<gene>
    <name evidence="1" type="ORF">AWN90_32040</name>
</gene>
<organism evidence="1 2">
    <name type="scientific">Nocardia terpenica</name>
    <dbReference type="NCBI Taxonomy" id="455432"/>
    <lineage>
        <taxon>Bacteria</taxon>
        <taxon>Bacillati</taxon>
        <taxon>Actinomycetota</taxon>
        <taxon>Actinomycetes</taxon>
        <taxon>Mycobacteriales</taxon>
        <taxon>Nocardiaceae</taxon>
        <taxon>Nocardia</taxon>
    </lineage>
</organism>
<protein>
    <submittedName>
        <fullName evidence="1">Uncharacterized protein</fullName>
    </submittedName>
</protein>
<reference evidence="1 2" key="1">
    <citation type="submission" date="2016-04" db="EMBL/GenBank/DDBJ databases">
        <authorList>
            <person name="Evans L.H."/>
            <person name="Alamgir A."/>
            <person name="Owens N."/>
            <person name="Weber N.D."/>
            <person name="Virtaneva K."/>
            <person name="Barbian K."/>
            <person name="Babar A."/>
            <person name="Rosenke K."/>
        </authorList>
    </citation>
    <scope>NUCLEOTIDE SEQUENCE [LARGE SCALE GENOMIC DNA]</scope>
    <source>
        <strain evidence="1 2">IFM 0406</strain>
    </source>
</reference>